<feature type="domain" description="Uracil-DNA glycosylase-like" evidence="1">
    <location>
        <begin position="54"/>
        <end position="219"/>
    </location>
</feature>
<dbReference type="Proteomes" id="UP000031740">
    <property type="component" value="Unassembled WGS sequence"/>
</dbReference>
<dbReference type="SMART" id="SM00987">
    <property type="entry name" value="UreE_C"/>
    <property type="match status" value="1"/>
</dbReference>
<dbReference type="Gene3D" id="3.40.470.10">
    <property type="entry name" value="Uracil-DNA glycosylase-like domain"/>
    <property type="match status" value="1"/>
</dbReference>
<dbReference type="Pfam" id="PF03167">
    <property type="entry name" value="UDG"/>
    <property type="match status" value="1"/>
</dbReference>
<proteinExistence type="predicted"/>
<name>A0A072RE35_BARBA</name>
<gene>
    <name evidence="2" type="ORF">H710_00935</name>
</gene>
<dbReference type="InterPro" id="IPR036895">
    <property type="entry name" value="Uracil-DNA_glycosylase-like_sf"/>
</dbReference>
<dbReference type="AlphaFoldDB" id="A0A072RE35"/>
<organism evidence="2 3">
    <name type="scientific">Bartonella bacilliformis Ver097</name>
    <dbReference type="NCBI Taxonomy" id="1293911"/>
    <lineage>
        <taxon>Bacteria</taxon>
        <taxon>Pseudomonadati</taxon>
        <taxon>Pseudomonadota</taxon>
        <taxon>Alphaproteobacteria</taxon>
        <taxon>Hyphomicrobiales</taxon>
        <taxon>Bartonellaceae</taxon>
        <taxon>Bartonella</taxon>
    </lineage>
</organism>
<dbReference type="CDD" id="cd10033">
    <property type="entry name" value="UDG_like"/>
    <property type="match status" value="1"/>
</dbReference>
<dbReference type="STRING" id="1293911.H710_00935"/>
<comment type="caution">
    <text evidence="2">The sequence shown here is derived from an EMBL/GenBank/DDBJ whole genome shotgun (WGS) entry which is preliminary data.</text>
</comment>
<evidence type="ECO:0000313" key="3">
    <source>
        <dbReference type="Proteomes" id="UP000031740"/>
    </source>
</evidence>
<dbReference type="PANTHER" id="PTHR42160:SF1">
    <property type="entry name" value="URACIL-DNA GLYCOSYLASE SUPERFAMILY PROTEIN"/>
    <property type="match status" value="1"/>
</dbReference>
<accession>A0A072RE35</accession>
<dbReference type="SMART" id="SM00986">
    <property type="entry name" value="UDG"/>
    <property type="match status" value="1"/>
</dbReference>
<sequence>MLSFLQCKCYLLILLMKKQRCDKIIELEKKIHSCRICITNPRYYPPLPHEPRPVVYLSDTASIAIAGQAPGLRVHESSIPFNDRSGETLRNWLSVTRNQFYDRSLFAIIPMGFCFPGYDQNKSDLPPRRECQEIWHKEVFQAMPQIKLVLAIGSYAQKWHITGLKYKTVSETVSDWKNILSIRQPRGYNVIPLPHPSWRNTFWLQKHPWFQDELIVYLRHLIHKFL</sequence>
<evidence type="ECO:0000313" key="2">
    <source>
        <dbReference type="EMBL" id="KEG19719.1"/>
    </source>
</evidence>
<dbReference type="HOGENOM" id="CLU_075800_0_0_5"/>
<dbReference type="SUPFAM" id="SSF52141">
    <property type="entry name" value="Uracil-DNA glycosylase-like"/>
    <property type="match status" value="1"/>
</dbReference>
<reference evidence="2 3" key="1">
    <citation type="submission" date="2013-04" db="EMBL/GenBank/DDBJ databases">
        <title>The Genome Sequence of Bartonella bacilliformis Ver097.</title>
        <authorList>
            <consortium name="The Broad Institute Genomics Platform"/>
            <consortium name="The Broad Institute Genome Sequencing Center for Infectious Disease"/>
            <person name="Feldgarden M."/>
            <person name="Kirby J."/>
            <person name="Birtles R."/>
            <person name="Dasch G."/>
            <person name="Hendrix L."/>
            <person name="Koehler J."/>
            <person name="Walker B."/>
            <person name="Young S.K."/>
            <person name="Zeng Q."/>
            <person name="Gargeya S."/>
            <person name="Fitzgerald M."/>
            <person name="Haas B."/>
            <person name="Abouelleil A."/>
            <person name="Allen A.W."/>
            <person name="Alvarado L."/>
            <person name="Arachchi H.M."/>
            <person name="Berlin A.M."/>
            <person name="Chapman S.B."/>
            <person name="Gainer-Dewar J."/>
            <person name="Goldberg J."/>
            <person name="Griggs A."/>
            <person name="Gujja S."/>
            <person name="Hansen M."/>
            <person name="Howarth C."/>
            <person name="Imamovic A."/>
            <person name="Ireland A."/>
            <person name="Larimer J."/>
            <person name="McCowan C."/>
            <person name="Murphy C."/>
            <person name="Pearson M."/>
            <person name="Poon T.W."/>
            <person name="Priest M."/>
            <person name="Roberts A."/>
            <person name="Saif S."/>
            <person name="Shea T."/>
            <person name="Sisk P."/>
            <person name="Sykes S."/>
            <person name="Wortman J."/>
            <person name="Nusbaum C."/>
            <person name="Birren B."/>
        </authorList>
    </citation>
    <scope>NUCLEOTIDE SEQUENCE [LARGE SCALE GENOMIC DNA]</scope>
    <source>
        <strain evidence="2 3">Ver097</strain>
    </source>
</reference>
<protein>
    <recommendedName>
        <fullName evidence="1">Uracil-DNA glycosylase-like domain-containing protein</fullName>
    </recommendedName>
</protein>
<evidence type="ECO:0000259" key="1">
    <source>
        <dbReference type="SMART" id="SM00986"/>
    </source>
</evidence>
<dbReference type="InterPro" id="IPR005122">
    <property type="entry name" value="Uracil-DNA_glycosylase-like"/>
</dbReference>
<dbReference type="EMBL" id="ASIV01000005">
    <property type="protein sequence ID" value="KEG19719.1"/>
    <property type="molecule type" value="Genomic_DNA"/>
</dbReference>
<dbReference type="PATRIC" id="fig|1293911.3.peg.968"/>
<dbReference type="PANTHER" id="PTHR42160">
    <property type="entry name" value="URACIL-DNA GLYCOSYLASE SUPERFAMILY PROTEIN"/>
    <property type="match status" value="1"/>
</dbReference>
<dbReference type="InterPro" id="IPR047124">
    <property type="entry name" value="HI_0220.2"/>
</dbReference>